<dbReference type="SMART" id="SM00564">
    <property type="entry name" value="PQQ"/>
    <property type="match status" value="3"/>
</dbReference>
<dbReference type="GeneID" id="84806908"/>
<dbReference type="InterPro" id="IPR018391">
    <property type="entry name" value="PQQ_b-propeller_rpt"/>
</dbReference>
<evidence type="ECO:0000259" key="5">
    <source>
        <dbReference type="Pfam" id="PF14478"/>
    </source>
</evidence>
<dbReference type="Gene3D" id="2.130.10.10">
    <property type="entry name" value="YVTN repeat-like/Quinoprotein amine dehydrogenase"/>
    <property type="match status" value="1"/>
</dbReference>
<dbReference type="InterPro" id="IPR015943">
    <property type="entry name" value="WD40/YVTN_repeat-like_dom_sf"/>
</dbReference>
<evidence type="ECO:0000256" key="2">
    <source>
        <dbReference type="SAM" id="Phobius"/>
    </source>
</evidence>
<gene>
    <name evidence="7" type="ordered locus">Apar_0991</name>
</gene>
<feature type="chain" id="PRO_5038805099" evidence="3">
    <location>
        <begin position="26"/>
        <end position="1261"/>
    </location>
</feature>
<dbReference type="eggNOG" id="COG1520">
    <property type="taxonomic scope" value="Bacteria"/>
</dbReference>
<dbReference type="InterPro" id="IPR027954">
    <property type="entry name" value="Transcobalamin-like_C"/>
</dbReference>
<keyword evidence="2" id="KW-1133">Transmembrane helix</keyword>
<feature type="compositionally biased region" description="Low complexity" evidence="1">
    <location>
        <begin position="35"/>
        <end position="74"/>
    </location>
</feature>
<evidence type="ECO:0000259" key="4">
    <source>
        <dbReference type="Pfam" id="PF13360"/>
    </source>
</evidence>
<feature type="transmembrane region" description="Helical" evidence="2">
    <location>
        <begin position="1220"/>
        <end position="1242"/>
    </location>
</feature>
<dbReference type="Gene3D" id="2.170.130.30">
    <property type="match status" value="1"/>
</dbReference>
<name>C8W7I0_LANP1</name>
<feature type="compositionally biased region" description="Polar residues" evidence="1">
    <location>
        <begin position="1181"/>
        <end position="1191"/>
    </location>
</feature>
<accession>C8W7I0</accession>
<dbReference type="InterPro" id="IPR011047">
    <property type="entry name" value="Quinoprotein_ADH-like_sf"/>
</dbReference>
<evidence type="ECO:0000259" key="6">
    <source>
        <dbReference type="Pfam" id="PF20578"/>
    </source>
</evidence>
<keyword evidence="2" id="KW-0472">Membrane</keyword>
<dbReference type="RefSeq" id="WP_012809077.1">
    <property type="nucleotide sequence ID" value="NC_013203.1"/>
</dbReference>
<feature type="compositionally biased region" description="Polar residues" evidence="1">
    <location>
        <begin position="1128"/>
        <end position="1149"/>
    </location>
</feature>
<sequence length="1261" mass="134257">MIKKALNSLFSILLVLALLPAPAFAEAAGELTTAATSSSETVLTANDNASSETADTSGTTTTSKETGSGAAATTDETAYPHKTLDQAVEALTNSFYKPKPRYGVDTNLNTMVAEELRRIGAGEVNVRVASVQMSSTASYAHAGVSTDFATNGSIEYFWMDAAGLTNQKSTLILRQAKVTFELSKDGKTAQYTCNVLIPWDEAKSQVQLSDVSQNLAPSFATGQNESSVTSNFTLPHKLISVDGHLLSWSKVTWTSSDTSTVRVDGYGTEPYKATVIRGIRDKQVTLTANVSLSGSDAPQTSYQRSFTITVPGDPSAISDAQNNLLRRINRRFSVAAIKDVYTNHSINAQAVTDDLQMPTPKNFGLDGKRYQFTYTSSNAAVTFNGYRATVYQPLPSASAQQVDITLTVTDKENPEVTASKTLTLTVSPLNQSDIDAELSLMKESKAHFWDALATPSGQQNKQDSISESLATPNKFYRATDGSLTWSYDVNNTDKTASGIVPSEFSTYDPMGPANQARTYSSSQPKIIQNENLVLAQTPEYNTSVTVSALLSSARYSRYASLYPDNEQFQALANQKVSATFTVKGEKGARSAEQNLDSSQLVSVTLSVVGLDKDGKPQHWAPTQTIEVRKGSTADKVTYDYLKNNGLTYSADSGFLSSITSPAQGLTLATTQVNGAFKWWQLFVNGQLSDKMANNVTLDKNTTITWTYGGQNSSIPTPQNELVINPFAEHPNYEASWSGFGSGNSSTTTQNTPINSAALRWSVTEGTQNVPGFISDQVIVKDTIYYVSGSTLKAVDAATGSLIAEAQIGSTVSYFARPLYVNGMIVVATDDGCLTAFSATTMECIWKTEPLDTANTLQSVSSLTVNNGTILAEFTKMSGFDAAGGYMIAVDAATGALRWKQEAQPANTPGTTPGQPSGYYWSGAAASGSDFVIGDESSSARLINGTTGAIEAELNLGSPIRAGIVPVSVDQNGNGTYLAVTRNDGTLHLIRRNGSSLVEEKRVKFAAESTSTPTISGSNVFVNGVDAEGYGTISVISLDTFTVTDQARAGKGKSQSTPLVSVQQSGTYAYFTVNGLPGGVWVYKLGTGRAAQIYTPDKDHQNYTTSSVIADFAGNLYYTNDSGTLFSLINQKPSGENTQPSGDISNRTDITSTDAPAQDSSSPAAHESFSATPTNAGEEVTQAPSENETADTSSDKKQLPQTEYVNKETAAPRQGSSAPTIPLLSIFGFFGSAAVLAVFVALLKKETAAIHHVSNGRGKVNK</sequence>
<dbReference type="Pfam" id="PF13360">
    <property type="entry name" value="PQQ_2"/>
    <property type="match status" value="1"/>
</dbReference>
<feature type="domain" description="Transcobalamin-like C-terminal" evidence="5">
    <location>
        <begin position="630"/>
        <end position="708"/>
    </location>
</feature>
<proteinExistence type="predicted"/>
<dbReference type="Proteomes" id="UP000000960">
    <property type="component" value="Chromosome"/>
</dbReference>
<dbReference type="InterPro" id="IPR002372">
    <property type="entry name" value="PQQ_rpt_dom"/>
</dbReference>
<evidence type="ECO:0000313" key="7">
    <source>
        <dbReference type="EMBL" id="ACV51420.1"/>
    </source>
</evidence>
<keyword evidence="8" id="KW-1185">Reference proteome</keyword>
<protein>
    <submittedName>
        <fullName evidence="7">Pyrrolo-quinoline quinone</fullName>
    </submittedName>
</protein>
<feature type="region of interest" description="Disordered" evidence="1">
    <location>
        <begin position="35"/>
        <end position="78"/>
    </location>
</feature>
<dbReference type="OrthoDB" id="3187397at2"/>
<dbReference type="Pfam" id="PF14478">
    <property type="entry name" value="DUF4430"/>
    <property type="match status" value="1"/>
</dbReference>
<evidence type="ECO:0000256" key="3">
    <source>
        <dbReference type="SAM" id="SignalP"/>
    </source>
</evidence>
<keyword evidence="3" id="KW-0732">Signal</keyword>
<dbReference type="KEGG" id="apv:Apar_0991"/>
<reference evidence="7 8" key="1">
    <citation type="journal article" date="2009" name="Stand. Genomic Sci.">
        <title>Complete genome sequence of Atopobium parvulum type strain (IPP 1246).</title>
        <authorList>
            <person name="Copeland A."/>
            <person name="Sikorski J."/>
            <person name="Lapidus A."/>
            <person name="Nolan M."/>
            <person name="Del Rio T.G."/>
            <person name="Lucas S."/>
            <person name="Chen F."/>
            <person name="Tice H."/>
            <person name="Pitluck S."/>
            <person name="Cheng J.F."/>
            <person name="Pukall R."/>
            <person name="Chertkov O."/>
            <person name="Brettin T."/>
            <person name="Han C."/>
            <person name="Detter J.C."/>
            <person name="Kuske C."/>
            <person name="Bruce D."/>
            <person name="Goodwin L."/>
            <person name="Ivanova N."/>
            <person name="Mavromatis K."/>
            <person name="Mikhailova N."/>
            <person name="Chen A."/>
            <person name="Palaniappan K."/>
            <person name="Chain P."/>
            <person name="Rohde M."/>
            <person name="Goker M."/>
            <person name="Bristow J."/>
            <person name="Eisen J.A."/>
            <person name="Markowitz V."/>
            <person name="Hugenholtz P."/>
            <person name="Kyrpides N.C."/>
            <person name="Klenk H.P."/>
            <person name="Detter J.C."/>
        </authorList>
    </citation>
    <scope>NUCLEOTIDE SEQUENCE [LARGE SCALE GENOMIC DNA]</scope>
    <source>
        <strain evidence="8">ATCC 33793 / DSM 20469 / CCUG 32760 / JCM 10300 / KCTC 3663 / VPI 0546 / 1246</strain>
    </source>
</reference>
<evidence type="ECO:0000313" key="8">
    <source>
        <dbReference type="Proteomes" id="UP000000960"/>
    </source>
</evidence>
<evidence type="ECO:0000256" key="1">
    <source>
        <dbReference type="SAM" id="MobiDB-lite"/>
    </source>
</evidence>
<dbReference type="SUPFAM" id="SSF50998">
    <property type="entry name" value="Quinoprotein alcohol dehydrogenase-like"/>
    <property type="match status" value="1"/>
</dbReference>
<dbReference type="STRING" id="521095.Apar_0991"/>
<feature type="domain" description="Pyrrolo-quinoline quinone repeat" evidence="4">
    <location>
        <begin position="758"/>
        <end position="905"/>
    </location>
</feature>
<dbReference type="Pfam" id="PF20578">
    <property type="entry name" value="aBig_2"/>
    <property type="match status" value="1"/>
</dbReference>
<keyword evidence="2" id="KW-0812">Transmembrane</keyword>
<feature type="region of interest" description="Disordered" evidence="1">
    <location>
        <begin position="1128"/>
        <end position="1199"/>
    </location>
</feature>
<feature type="domain" description="Atrophied bacterial Ig" evidence="6">
    <location>
        <begin position="211"/>
        <end position="310"/>
    </location>
</feature>
<dbReference type="EMBL" id="CP001721">
    <property type="protein sequence ID" value="ACV51420.1"/>
    <property type="molecule type" value="Genomic_DNA"/>
</dbReference>
<dbReference type="InterPro" id="IPR046780">
    <property type="entry name" value="aBig_2"/>
</dbReference>
<organism evidence="7 8">
    <name type="scientific">Lancefieldella parvula (strain ATCC 33793 / DSM 20469 / CCUG 32760 / JCM 10300 / KCTC 3663 / VPI 0546 / 1246)</name>
    <name type="common">Atopobium parvulum</name>
    <dbReference type="NCBI Taxonomy" id="521095"/>
    <lineage>
        <taxon>Bacteria</taxon>
        <taxon>Bacillati</taxon>
        <taxon>Actinomycetota</taxon>
        <taxon>Coriobacteriia</taxon>
        <taxon>Coriobacteriales</taxon>
        <taxon>Atopobiaceae</taxon>
        <taxon>Lancefieldella</taxon>
    </lineage>
</organism>
<feature type="compositionally biased region" description="Low complexity" evidence="1">
    <location>
        <begin position="1150"/>
        <end position="1164"/>
    </location>
</feature>
<dbReference type="HOGENOM" id="CLU_264811_0_0_11"/>
<dbReference type="AlphaFoldDB" id="C8W7I0"/>
<feature type="signal peptide" evidence="3">
    <location>
        <begin position="1"/>
        <end position="25"/>
    </location>
</feature>